<dbReference type="Pfam" id="PF00650">
    <property type="entry name" value="CRAL_TRIO"/>
    <property type="match status" value="1"/>
</dbReference>
<organism evidence="2">
    <name type="scientific">Octopus bimaculoides</name>
    <name type="common">California two-spotted octopus</name>
    <dbReference type="NCBI Taxonomy" id="37653"/>
    <lineage>
        <taxon>Eukaryota</taxon>
        <taxon>Metazoa</taxon>
        <taxon>Spiralia</taxon>
        <taxon>Lophotrochozoa</taxon>
        <taxon>Mollusca</taxon>
        <taxon>Cephalopoda</taxon>
        <taxon>Coleoidea</taxon>
        <taxon>Octopodiformes</taxon>
        <taxon>Octopoda</taxon>
        <taxon>Incirrata</taxon>
        <taxon>Octopodidae</taxon>
        <taxon>Octopus</taxon>
    </lineage>
</organism>
<dbReference type="AlphaFoldDB" id="A0A0L8HFN7"/>
<feature type="domain" description="CRAL-TRIO" evidence="1">
    <location>
        <begin position="96"/>
        <end position="264"/>
    </location>
</feature>
<gene>
    <name evidence="2" type="ORF">OCBIM_22016580mg</name>
</gene>
<evidence type="ECO:0000313" key="2">
    <source>
        <dbReference type="EMBL" id="KOF87595.1"/>
    </source>
</evidence>
<dbReference type="GO" id="GO:1902936">
    <property type="term" value="F:phosphatidylinositol bisphosphate binding"/>
    <property type="evidence" value="ECO:0007669"/>
    <property type="project" value="TreeGrafter"/>
</dbReference>
<reference evidence="2" key="1">
    <citation type="submission" date="2015-07" db="EMBL/GenBank/DDBJ databases">
        <title>MeaNS - Measles Nucleotide Surveillance Program.</title>
        <authorList>
            <person name="Tran T."/>
            <person name="Druce J."/>
        </authorList>
    </citation>
    <scope>NUCLEOTIDE SEQUENCE</scope>
    <source>
        <strain evidence="2">UCB-OBI-ISO-001</strain>
        <tissue evidence="2">Gonad</tissue>
    </source>
</reference>
<dbReference type="EMBL" id="KQ418368">
    <property type="protein sequence ID" value="KOF87595.1"/>
    <property type="molecule type" value="Genomic_DNA"/>
</dbReference>
<dbReference type="PANTHER" id="PTHR10174">
    <property type="entry name" value="ALPHA-TOCOPHEROL TRANSFER PROTEIN-RELATED"/>
    <property type="match status" value="1"/>
</dbReference>
<dbReference type="Gene3D" id="1.20.5.1200">
    <property type="entry name" value="Alpha-tocopherol transfer"/>
    <property type="match status" value="1"/>
</dbReference>
<dbReference type="CDD" id="cd00170">
    <property type="entry name" value="SEC14"/>
    <property type="match status" value="1"/>
</dbReference>
<accession>A0A0L8HFN7</accession>
<evidence type="ECO:0000259" key="1">
    <source>
        <dbReference type="PROSITE" id="PS50191"/>
    </source>
</evidence>
<dbReference type="EMBL" id="KQ418368">
    <property type="protein sequence ID" value="KOF87594.1"/>
    <property type="molecule type" value="Genomic_DNA"/>
</dbReference>
<dbReference type="KEGG" id="obi:106871190"/>
<dbReference type="SMR" id="A0A0L8HFN7"/>
<sequence>MESFYDQIFCKLPSLPEEFQTRAQTELNETKDKRDECLTQIRELIKSDNNIEACFPTEDDDHLLRFLRSKKFDVERTFELIKSHVKFKRKYPEVSEDLTFESVRECLLNGFPSILPERDAQGCIVLLFSIGNWDRNKFPNDVVLRSYLFLLDYLLLNEETQLNGITIVENFKNYTLLQALTTRPSDMKKMVESIQGTFPSRFKGAHFIYQPWYFTHTVRLIKPFLKTKLASRVFLYGYDLEPFWQCFKPSMIPVDLGGTGPCYDPKPMVDALAKAVAEREQVTQKKSAD</sequence>
<dbReference type="PANTHER" id="PTHR10174:SF200">
    <property type="entry name" value="RETINALDEHYDE-BINDING PROTEIN 1"/>
    <property type="match status" value="1"/>
</dbReference>
<dbReference type="Gene3D" id="3.40.525.10">
    <property type="entry name" value="CRAL-TRIO lipid binding domain"/>
    <property type="match status" value="1"/>
</dbReference>
<dbReference type="PRINTS" id="PR00180">
    <property type="entry name" value="CRETINALDHBP"/>
</dbReference>
<dbReference type="SMART" id="SM01100">
    <property type="entry name" value="CRAL_TRIO_N"/>
    <property type="match status" value="1"/>
</dbReference>
<dbReference type="SMART" id="SM00516">
    <property type="entry name" value="SEC14"/>
    <property type="match status" value="1"/>
</dbReference>
<dbReference type="OrthoDB" id="75724at2759"/>
<dbReference type="Gene3D" id="1.10.8.20">
    <property type="entry name" value="N-terminal domain of phosphatidylinositol transfer protein sec14p"/>
    <property type="match status" value="1"/>
</dbReference>
<protein>
    <recommendedName>
        <fullName evidence="1">CRAL-TRIO domain-containing protein</fullName>
    </recommendedName>
</protein>
<dbReference type="SUPFAM" id="SSF52087">
    <property type="entry name" value="CRAL/TRIO domain"/>
    <property type="match status" value="1"/>
</dbReference>
<dbReference type="STRING" id="37653.A0A0L8HFN7"/>
<dbReference type="OMA" id="IETCTLI"/>
<dbReference type="InterPro" id="IPR036865">
    <property type="entry name" value="CRAL-TRIO_dom_sf"/>
</dbReference>
<name>A0A0L8HFN7_OCTBM</name>
<dbReference type="SUPFAM" id="SSF46938">
    <property type="entry name" value="CRAL/TRIO N-terminal domain"/>
    <property type="match status" value="1"/>
</dbReference>
<dbReference type="GO" id="GO:0016020">
    <property type="term" value="C:membrane"/>
    <property type="evidence" value="ECO:0007669"/>
    <property type="project" value="TreeGrafter"/>
</dbReference>
<dbReference type="InterPro" id="IPR036273">
    <property type="entry name" value="CRAL/TRIO_N_dom_sf"/>
</dbReference>
<proteinExistence type="predicted"/>
<dbReference type="InterPro" id="IPR011074">
    <property type="entry name" value="CRAL/TRIO_N_dom"/>
</dbReference>
<dbReference type="PROSITE" id="PS50191">
    <property type="entry name" value="CRAL_TRIO"/>
    <property type="match status" value="1"/>
</dbReference>
<dbReference type="InterPro" id="IPR001251">
    <property type="entry name" value="CRAL-TRIO_dom"/>
</dbReference>